<name>A0A8I0AQ02_9FIRM</name>
<feature type="transmembrane region" description="Helical" evidence="1">
    <location>
        <begin position="5"/>
        <end position="25"/>
    </location>
</feature>
<dbReference type="Proteomes" id="UP000615234">
    <property type="component" value="Unassembled WGS sequence"/>
</dbReference>
<dbReference type="EMBL" id="JACOOX010000005">
    <property type="protein sequence ID" value="MBC5663097.1"/>
    <property type="molecule type" value="Genomic_DNA"/>
</dbReference>
<sequence length="131" mass="15216">MNIKILIMAMLIFAFVFLLLSFLMIKIHGLTGFFVELHTSLSAMRTLGCFAGILFICLTFFVLFSKEVSRESYALKSYDADKETVEYIVDGNVTGKMHYMDEFESSDAHVEVVRKQWLFLYSENCYLYLNK</sequence>
<organism evidence="2 3">
    <name type="scientific">Coprococcus hominis</name>
    <name type="common">ex Liu et al. 2022</name>
    <dbReference type="NCBI Taxonomy" id="2763039"/>
    <lineage>
        <taxon>Bacteria</taxon>
        <taxon>Bacillati</taxon>
        <taxon>Bacillota</taxon>
        <taxon>Clostridia</taxon>
        <taxon>Lachnospirales</taxon>
        <taxon>Lachnospiraceae</taxon>
        <taxon>Coprococcus</taxon>
    </lineage>
</organism>
<protein>
    <submittedName>
        <fullName evidence="2">Uncharacterized protein</fullName>
    </submittedName>
</protein>
<reference evidence="2 3" key="1">
    <citation type="submission" date="2020-08" db="EMBL/GenBank/DDBJ databases">
        <title>Genome public.</title>
        <authorList>
            <person name="Liu C."/>
            <person name="Sun Q."/>
        </authorList>
    </citation>
    <scope>NUCLEOTIDE SEQUENCE [LARGE SCALE GENOMIC DNA]</scope>
    <source>
        <strain evidence="2 3">NSJ-10</strain>
    </source>
</reference>
<dbReference type="AlphaFoldDB" id="A0A8I0AQ02"/>
<evidence type="ECO:0000313" key="3">
    <source>
        <dbReference type="Proteomes" id="UP000615234"/>
    </source>
</evidence>
<proteinExistence type="predicted"/>
<comment type="caution">
    <text evidence="2">The sequence shown here is derived from an EMBL/GenBank/DDBJ whole genome shotgun (WGS) entry which is preliminary data.</text>
</comment>
<gene>
    <name evidence="2" type="ORF">H8S09_09365</name>
</gene>
<keyword evidence="3" id="KW-1185">Reference proteome</keyword>
<accession>A0A8I0AQ02</accession>
<keyword evidence="1" id="KW-1133">Transmembrane helix</keyword>
<feature type="transmembrane region" description="Helical" evidence="1">
    <location>
        <begin position="45"/>
        <end position="64"/>
    </location>
</feature>
<keyword evidence="1" id="KW-0812">Transmembrane</keyword>
<keyword evidence="1" id="KW-0472">Membrane</keyword>
<evidence type="ECO:0000313" key="2">
    <source>
        <dbReference type="EMBL" id="MBC5663097.1"/>
    </source>
</evidence>
<dbReference type="RefSeq" id="WP_173783695.1">
    <property type="nucleotide sequence ID" value="NZ_JACOOX010000005.1"/>
</dbReference>
<evidence type="ECO:0000256" key="1">
    <source>
        <dbReference type="SAM" id="Phobius"/>
    </source>
</evidence>